<dbReference type="SUPFAM" id="SSF52058">
    <property type="entry name" value="L domain-like"/>
    <property type="match status" value="2"/>
</dbReference>
<dbReference type="Proteomes" id="UP001054889">
    <property type="component" value="Unassembled WGS sequence"/>
</dbReference>
<keyword evidence="20" id="KW-0325">Glycoprotein</keyword>
<dbReference type="EC" id="2.7.11.1" evidence="5"/>
<dbReference type="SMART" id="SM00369">
    <property type="entry name" value="LRR_TYP"/>
    <property type="match status" value="9"/>
</dbReference>
<dbReference type="Gene3D" id="3.80.10.10">
    <property type="entry name" value="Ribonuclease Inhibitor"/>
    <property type="match status" value="4"/>
</dbReference>
<dbReference type="InterPro" id="IPR001611">
    <property type="entry name" value="Leu-rich_rpt"/>
</dbReference>
<evidence type="ECO:0000256" key="25">
    <source>
        <dbReference type="SAM" id="SignalP"/>
    </source>
</evidence>
<dbReference type="Pfam" id="PF13855">
    <property type="entry name" value="LRR_8"/>
    <property type="match status" value="2"/>
</dbReference>
<keyword evidence="13" id="KW-0677">Repeat</keyword>
<evidence type="ECO:0000256" key="8">
    <source>
        <dbReference type="ARBA" id="ARBA00022553"/>
    </source>
</evidence>
<comment type="caution">
    <text evidence="27">The sequence shown here is derived from an EMBL/GenBank/DDBJ whole genome shotgun (WGS) entry which is preliminary data.</text>
</comment>
<evidence type="ECO:0000259" key="26">
    <source>
        <dbReference type="PROSITE" id="PS50011"/>
    </source>
</evidence>
<dbReference type="AlphaFoldDB" id="A0AAV5E8S2"/>
<evidence type="ECO:0000256" key="14">
    <source>
        <dbReference type="ARBA" id="ARBA00022741"/>
    </source>
</evidence>
<dbReference type="SMART" id="SM00220">
    <property type="entry name" value="S_TKc"/>
    <property type="match status" value="1"/>
</dbReference>
<evidence type="ECO:0000256" key="22">
    <source>
        <dbReference type="ARBA" id="ARBA00048679"/>
    </source>
</evidence>
<keyword evidence="19" id="KW-0675">Receptor</keyword>
<name>A0AAV5E8S2_ELECO</name>
<comment type="subcellular location">
    <subcellularLocation>
        <location evidence="1">Cell membrane</location>
        <topology evidence="1">Single-pass membrane protein</topology>
    </subcellularLocation>
    <subcellularLocation>
        <location evidence="2">Membrane</location>
        <topology evidence="2">Single-pass type I membrane protein</topology>
    </subcellularLocation>
</comment>
<evidence type="ECO:0000256" key="19">
    <source>
        <dbReference type="ARBA" id="ARBA00023170"/>
    </source>
</evidence>
<dbReference type="InterPro" id="IPR000719">
    <property type="entry name" value="Prot_kinase_dom"/>
</dbReference>
<dbReference type="FunFam" id="1.10.510.10:FF:000309">
    <property type="entry name" value="Leucine-rich repeat receptor-like protein kinase"/>
    <property type="match status" value="1"/>
</dbReference>
<keyword evidence="7" id="KW-0723">Serine/threonine-protein kinase</keyword>
<evidence type="ECO:0000256" key="16">
    <source>
        <dbReference type="ARBA" id="ARBA00022840"/>
    </source>
</evidence>
<evidence type="ECO:0000256" key="6">
    <source>
        <dbReference type="ARBA" id="ARBA00022475"/>
    </source>
</evidence>
<dbReference type="GO" id="GO:0005524">
    <property type="term" value="F:ATP binding"/>
    <property type="evidence" value="ECO:0007669"/>
    <property type="project" value="UniProtKB-UniRule"/>
</dbReference>
<dbReference type="InterPro" id="IPR011009">
    <property type="entry name" value="Kinase-like_dom_sf"/>
</dbReference>
<keyword evidence="16 23" id="KW-0067">ATP-binding</keyword>
<dbReference type="EMBL" id="BQKI01000074">
    <property type="protein sequence ID" value="GJN18803.1"/>
    <property type="molecule type" value="Genomic_DNA"/>
</dbReference>
<evidence type="ECO:0000313" key="27">
    <source>
        <dbReference type="EMBL" id="GJN18803.1"/>
    </source>
</evidence>
<dbReference type="InterPro" id="IPR013210">
    <property type="entry name" value="LRR_N_plant-typ"/>
</dbReference>
<dbReference type="InterPro" id="IPR017441">
    <property type="entry name" value="Protein_kinase_ATP_BS"/>
</dbReference>
<evidence type="ECO:0000256" key="1">
    <source>
        <dbReference type="ARBA" id="ARBA00004162"/>
    </source>
</evidence>
<dbReference type="GO" id="GO:0033612">
    <property type="term" value="F:receptor serine/threonine kinase binding"/>
    <property type="evidence" value="ECO:0007669"/>
    <property type="project" value="TreeGrafter"/>
</dbReference>
<dbReference type="PROSITE" id="PS00107">
    <property type="entry name" value="PROTEIN_KINASE_ATP"/>
    <property type="match status" value="1"/>
</dbReference>
<evidence type="ECO:0000256" key="13">
    <source>
        <dbReference type="ARBA" id="ARBA00022737"/>
    </source>
</evidence>
<feature type="chain" id="PRO_5043618761" description="non-specific serine/threonine protein kinase" evidence="25">
    <location>
        <begin position="26"/>
        <end position="1087"/>
    </location>
</feature>
<dbReference type="InterPro" id="IPR008271">
    <property type="entry name" value="Ser/Thr_kinase_AS"/>
</dbReference>
<comment type="similarity">
    <text evidence="3">Belongs to the protein kinase superfamily. Ser/Thr protein kinase family.</text>
</comment>
<comment type="catalytic activity">
    <reaction evidence="21">
        <text>L-threonyl-[protein] + ATP = O-phospho-L-threonyl-[protein] + ADP + H(+)</text>
        <dbReference type="Rhea" id="RHEA:46608"/>
        <dbReference type="Rhea" id="RHEA-COMP:11060"/>
        <dbReference type="Rhea" id="RHEA-COMP:11605"/>
        <dbReference type="ChEBI" id="CHEBI:15378"/>
        <dbReference type="ChEBI" id="CHEBI:30013"/>
        <dbReference type="ChEBI" id="CHEBI:30616"/>
        <dbReference type="ChEBI" id="CHEBI:61977"/>
        <dbReference type="ChEBI" id="CHEBI:456216"/>
        <dbReference type="EC" id="2.7.11.1"/>
    </reaction>
</comment>
<evidence type="ECO:0000256" key="7">
    <source>
        <dbReference type="ARBA" id="ARBA00022527"/>
    </source>
</evidence>
<evidence type="ECO:0000256" key="20">
    <source>
        <dbReference type="ARBA" id="ARBA00023180"/>
    </source>
</evidence>
<dbReference type="PANTHER" id="PTHR48056">
    <property type="entry name" value="LRR RECEPTOR-LIKE SERINE/THREONINE-PROTEIN KINASE-RELATED"/>
    <property type="match status" value="1"/>
</dbReference>
<protein>
    <recommendedName>
        <fullName evidence="5">non-specific serine/threonine protein kinase</fullName>
        <ecNumber evidence="5">2.7.11.1</ecNumber>
    </recommendedName>
</protein>
<proteinExistence type="inferred from homology"/>
<keyword evidence="17 24" id="KW-1133">Transmembrane helix</keyword>
<dbReference type="GO" id="GO:0005886">
    <property type="term" value="C:plasma membrane"/>
    <property type="evidence" value="ECO:0007669"/>
    <property type="project" value="UniProtKB-SubCell"/>
</dbReference>
<feature type="signal peptide" evidence="25">
    <location>
        <begin position="1"/>
        <end position="25"/>
    </location>
</feature>
<dbReference type="PROSITE" id="PS00108">
    <property type="entry name" value="PROTEIN_KINASE_ST"/>
    <property type="match status" value="1"/>
</dbReference>
<reference evidence="27" key="1">
    <citation type="journal article" date="2018" name="DNA Res.">
        <title>Multiple hybrid de novo genome assembly of finger millet, an orphan allotetraploid crop.</title>
        <authorList>
            <person name="Hatakeyama M."/>
            <person name="Aluri S."/>
            <person name="Balachadran M.T."/>
            <person name="Sivarajan S.R."/>
            <person name="Patrignani A."/>
            <person name="Gruter S."/>
            <person name="Poveda L."/>
            <person name="Shimizu-Inatsugi R."/>
            <person name="Baeten J."/>
            <person name="Francoijs K.J."/>
            <person name="Nataraja K.N."/>
            <person name="Reddy Y.A.N."/>
            <person name="Phadnis S."/>
            <person name="Ravikumar R.L."/>
            <person name="Schlapbach R."/>
            <person name="Sreeman S.M."/>
            <person name="Shimizu K.K."/>
        </authorList>
    </citation>
    <scope>NUCLEOTIDE SEQUENCE</scope>
</reference>
<comment type="catalytic activity">
    <reaction evidence="22">
        <text>L-seryl-[protein] + ATP = O-phospho-L-seryl-[protein] + ADP + H(+)</text>
        <dbReference type="Rhea" id="RHEA:17989"/>
        <dbReference type="Rhea" id="RHEA-COMP:9863"/>
        <dbReference type="Rhea" id="RHEA-COMP:11604"/>
        <dbReference type="ChEBI" id="CHEBI:15378"/>
        <dbReference type="ChEBI" id="CHEBI:29999"/>
        <dbReference type="ChEBI" id="CHEBI:30616"/>
        <dbReference type="ChEBI" id="CHEBI:83421"/>
        <dbReference type="ChEBI" id="CHEBI:456216"/>
        <dbReference type="EC" id="2.7.11.1"/>
    </reaction>
</comment>
<dbReference type="PROSITE" id="PS50011">
    <property type="entry name" value="PROTEIN_KINASE_DOM"/>
    <property type="match status" value="1"/>
</dbReference>
<evidence type="ECO:0000256" key="18">
    <source>
        <dbReference type="ARBA" id="ARBA00023136"/>
    </source>
</evidence>
<evidence type="ECO:0000256" key="10">
    <source>
        <dbReference type="ARBA" id="ARBA00022679"/>
    </source>
</evidence>
<gene>
    <name evidence="27" type="primary">gb06005</name>
    <name evidence="27" type="ORF">PR202_gb06005</name>
</gene>
<dbReference type="FunFam" id="3.80.10.10:FF:000213">
    <property type="entry name" value="Tyrosine-sulfated glycopeptide receptor 1"/>
    <property type="match status" value="1"/>
</dbReference>
<dbReference type="Gene3D" id="1.10.510.10">
    <property type="entry name" value="Transferase(Phosphotransferase) domain 1"/>
    <property type="match status" value="1"/>
</dbReference>
<keyword evidence="15" id="KW-0418">Kinase</keyword>
<dbReference type="SUPFAM" id="SSF56112">
    <property type="entry name" value="Protein kinase-like (PK-like)"/>
    <property type="match status" value="1"/>
</dbReference>
<feature type="domain" description="Protein kinase" evidence="26">
    <location>
        <begin position="786"/>
        <end position="1071"/>
    </location>
</feature>
<keyword evidence="28" id="KW-1185">Reference proteome</keyword>
<reference evidence="27" key="2">
    <citation type="submission" date="2021-12" db="EMBL/GenBank/DDBJ databases">
        <title>Resequencing data analysis of finger millet.</title>
        <authorList>
            <person name="Hatakeyama M."/>
            <person name="Aluri S."/>
            <person name="Balachadran M.T."/>
            <person name="Sivarajan S.R."/>
            <person name="Poveda L."/>
            <person name="Shimizu-Inatsugi R."/>
            <person name="Schlapbach R."/>
            <person name="Sreeman S.M."/>
            <person name="Shimizu K.K."/>
        </authorList>
    </citation>
    <scope>NUCLEOTIDE SEQUENCE</scope>
</reference>
<keyword evidence="11 24" id="KW-0812">Transmembrane</keyword>
<dbReference type="Pfam" id="PF00069">
    <property type="entry name" value="Pkinase"/>
    <property type="match status" value="1"/>
</dbReference>
<dbReference type="Pfam" id="PF00560">
    <property type="entry name" value="LRR_1"/>
    <property type="match status" value="3"/>
</dbReference>
<dbReference type="InterPro" id="IPR032675">
    <property type="entry name" value="LRR_dom_sf"/>
</dbReference>
<dbReference type="PANTHER" id="PTHR48056:SF18">
    <property type="entry name" value="NON-SPECIFIC SERINE_THREONINE PROTEIN KINASE"/>
    <property type="match status" value="1"/>
</dbReference>
<dbReference type="InterPro" id="IPR003591">
    <property type="entry name" value="Leu-rich_rpt_typical-subtyp"/>
</dbReference>
<keyword evidence="10" id="KW-0808">Transferase</keyword>
<evidence type="ECO:0000256" key="4">
    <source>
        <dbReference type="ARBA" id="ARBA00009592"/>
    </source>
</evidence>
<evidence type="ECO:0000256" key="5">
    <source>
        <dbReference type="ARBA" id="ARBA00012513"/>
    </source>
</evidence>
<evidence type="ECO:0000256" key="24">
    <source>
        <dbReference type="SAM" id="Phobius"/>
    </source>
</evidence>
<evidence type="ECO:0000256" key="17">
    <source>
        <dbReference type="ARBA" id="ARBA00022989"/>
    </source>
</evidence>
<dbReference type="Pfam" id="PF08263">
    <property type="entry name" value="LRRNT_2"/>
    <property type="match status" value="1"/>
</dbReference>
<dbReference type="FunFam" id="3.30.200.20:FF:000309">
    <property type="entry name" value="Leucine-rich repeat receptor protein kinase MSP1"/>
    <property type="match status" value="1"/>
</dbReference>
<comment type="similarity">
    <text evidence="4">Belongs to the RLP family.</text>
</comment>
<evidence type="ECO:0000256" key="9">
    <source>
        <dbReference type="ARBA" id="ARBA00022614"/>
    </source>
</evidence>
<keyword evidence="9" id="KW-0433">Leucine-rich repeat</keyword>
<feature type="transmembrane region" description="Helical" evidence="24">
    <location>
        <begin position="697"/>
        <end position="718"/>
    </location>
</feature>
<sequence>MGSRAAAILLVVSLIVLWRSEIGTARTAQRCGAGDLEALRGFSAGLDAAVDGWPVASDDCCAWPGVVCSNAEEVIGLVLPNRTLQGQVSASLAGLAALRVLNLSSNALRGPLPADLLLRLRRLEVLDVSGNALSGTVDELLLLPSSMRVFNVSNNAFAGGHPVLRSGGAANLTHYDASGNGFDGAVQAARLCQGESPSLRVLRLSMNRLSGDFPFGFGQCRSLVELALDGNNIGGALPDDLFSVTSLQILTVHTNSVSGGLSTRLRNLSSLVRLDLSFNAFTGKLPNVFDTLPALEEFSAPSNRFSGELPATLSRCRRLRVLNLRNNTLAGDIVNNLDFRKLSNLAYLDLGVNNLTGPIPASIPEYCKGMTALNLGRNRLTGEIPASFAGFSSLSFLSLTGNSFTNVTSALLTLQSLPNLTSLVLTKNFLGGQEMMPSSGIITGGFRSMEVLVIANCELRGTIPSWIAGLRKLRVLDISWNRLTGQIPPWIGEFDRLFYLDVSNNSLHGEIPGTLLARLPGLMNSDDSGVQEQEQAVQDFPFFMRRNTSVKGRQYNQVSSFPPSLVLGHNHLTGAVPKELGELTKVHIVDLSWNRLSGPIPTELSGMSSVETLDLSHNNLSGTVPASLTRLSFLSRFDVSHNNLSGQVPVGGQFSTFSRDDFEGNPFLCGIHVAPCTGHSKEPPEAVDTKRRNAGGVVAAAISVGTALLLAVVAAVTWRAWSRRRHEDNNNARVAADYDDEDLELMNKQNKSSTMVVLFPQIDDDDDQQQQESLTVEDVVKATGNFDESRIVGCGGFGMVYRATLPDGRDVAVKRLSGEFYQMEREFRAEVETLSRVRHANLVPLQGYCRRAGGNNNNNKAADRLLIYPFMENGSLDQWLHHHHESQSLPWPARLGIARGASRGLAHLHATSEPRVLHRDVKSSNILLDARMEPRLADFGLARLVACPTDTHVTTDLVGTLGYIPPEYGHSSVATYRGDVYSLGVVLLELVTGRRPVDMARPAGDGRDVTSWALRMWRQGRGHEVVDATSIVQADHKREAVRMLDVACACVNENPKSRPTAQQVVQWLDAIAASSSEHDRPNITGSM</sequence>
<evidence type="ECO:0000256" key="3">
    <source>
        <dbReference type="ARBA" id="ARBA00008684"/>
    </source>
</evidence>
<evidence type="ECO:0000256" key="23">
    <source>
        <dbReference type="PROSITE-ProRule" id="PRU10141"/>
    </source>
</evidence>
<keyword evidence="8" id="KW-0597">Phosphoprotein</keyword>
<organism evidence="27 28">
    <name type="scientific">Eleusine coracana subsp. coracana</name>
    <dbReference type="NCBI Taxonomy" id="191504"/>
    <lineage>
        <taxon>Eukaryota</taxon>
        <taxon>Viridiplantae</taxon>
        <taxon>Streptophyta</taxon>
        <taxon>Embryophyta</taxon>
        <taxon>Tracheophyta</taxon>
        <taxon>Spermatophyta</taxon>
        <taxon>Magnoliopsida</taxon>
        <taxon>Liliopsida</taxon>
        <taxon>Poales</taxon>
        <taxon>Poaceae</taxon>
        <taxon>PACMAD clade</taxon>
        <taxon>Chloridoideae</taxon>
        <taxon>Cynodonteae</taxon>
        <taxon>Eleusininae</taxon>
        <taxon>Eleusine</taxon>
    </lineage>
</organism>
<feature type="binding site" evidence="23">
    <location>
        <position position="814"/>
    </location>
    <ligand>
        <name>ATP</name>
        <dbReference type="ChEBI" id="CHEBI:30616"/>
    </ligand>
</feature>
<keyword evidence="14 23" id="KW-0547">Nucleotide-binding</keyword>
<dbReference type="Gene3D" id="3.30.200.20">
    <property type="entry name" value="Phosphorylase Kinase, domain 1"/>
    <property type="match status" value="1"/>
</dbReference>
<accession>A0AAV5E8S2</accession>
<keyword evidence="18 24" id="KW-0472">Membrane</keyword>
<evidence type="ECO:0000256" key="21">
    <source>
        <dbReference type="ARBA" id="ARBA00047899"/>
    </source>
</evidence>
<evidence type="ECO:0000256" key="12">
    <source>
        <dbReference type="ARBA" id="ARBA00022729"/>
    </source>
</evidence>
<evidence type="ECO:0000256" key="15">
    <source>
        <dbReference type="ARBA" id="ARBA00022777"/>
    </source>
</evidence>
<keyword evidence="6" id="KW-1003">Cell membrane</keyword>
<dbReference type="FunFam" id="3.80.10.10:FF:000041">
    <property type="entry name" value="LRR receptor-like serine/threonine-protein kinase ERECTA"/>
    <property type="match status" value="1"/>
</dbReference>
<evidence type="ECO:0000256" key="2">
    <source>
        <dbReference type="ARBA" id="ARBA00004479"/>
    </source>
</evidence>
<evidence type="ECO:0000313" key="28">
    <source>
        <dbReference type="Proteomes" id="UP001054889"/>
    </source>
</evidence>
<dbReference type="GO" id="GO:0004674">
    <property type="term" value="F:protein serine/threonine kinase activity"/>
    <property type="evidence" value="ECO:0007669"/>
    <property type="project" value="UniProtKB-KW"/>
</dbReference>
<keyword evidence="12 25" id="KW-0732">Signal</keyword>
<evidence type="ECO:0000256" key="11">
    <source>
        <dbReference type="ARBA" id="ARBA00022692"/>
    </source>
</evidence>
<dbReference type="InterPro" id="IPR050647">
    <property type="entry name" value="Plant_LRR-RLKs"/>
</dbReference>
<dbReference type="CDD" id="cd14066">
    <property type="entry name" value="STKc_IRAK"/>
    <property type="match status" value="1"/>
</dbReference>